<name>A0AA97H2S4_9FIRM</name>
<dbReference type="AlphaFoldDB" id="A0AA97H2S4"/>
<dbReference type="Pfam" id="PF13241">
    <property type="entry name" value="NAD_binding_7"/>
    <property type="match status" value="1"/>
</dbReference>
<gene>
    <name evidence="8" type="ORF">PXC00_03820</name>
</gene>
<dbReference type="KEGG" id="carl:PXC00_03820"/>
<dbReference type="Gene3D" id="1.10.8.610">
    <property type="entry name" value="SirC, precorrin-2 dehydrogenase, C-terminal helical domain-like"/>
    <property type="match status" value="1"/>
</dbReference>
<dbReference type="SUPFAM" id="SSF75615">
    <property type="entry name" value="Siroheme synthase middle domains-like"/>
    <property type="match status" value="1"/>
</dbReference>
<dbReference type="NCBIfam" id="TIGR01470">
    <property type="entry name" value="cysG_Nterm"/>
    <property type="match status" value="1"/>
</dbReference>
<proteinExistence type="predicted"/>
<dbReference type="EC" id="1.3.1.76" evidence="2"/>
<reference evidence="8 9" key="2">
    <citation type="submission" date="2024-06" db="EMBL/GenBank/DDBJ databases">
        <title>Caproicibacterium argilliputei sp. nov, a novel caproic acid producing anaerobic bacterium isolated from pit mud.</title>
        <authorList>
            <person name="Xia S."/>
        </authorList>
    </citation>
    <scope>NUCLEOTIDE SEQUENCE [LARGE SCALE GENOMIC DNA]</scope>
    <source>
        <strain evidence="8 9">ZCY20-5</strain>
    </source>
</reference>
<dbReference type="PANTHER" id="PTHR35330">
    <property type="entry name" value="SIROHEME BIOSYNTHESIS PROTEIN MET8"/>
    <property type="match status" value="1"/>
</dbReference>
<dbReference type="Proteomes" id="UP001300604">
    <property type="component" value="Chromosome"/>
</dbReference>
<evidence type="ECO:0000256" key="4">
    <source>
        <dbReference type="ARBA" id="ARBA00023027"/>
    </source>
</evidence>
<dbReference type="EMBL" id="CP135996">
    <property type="protein sequence ID" value="WOC33015.1"/>
    <property type="molecule type" value="Genomic_DNA"/>
</dbReference>
<dbReference type="GO" id="GO:0019354">
    <property type="term" value="P:siroheme biosynthetic process"/>
    <property type="evidence" value="ECO:0007669"/>
    <property type="project" value="InterPro"/>
</dbReference>
<dbReference type="PANTHER" id="PTHR35330:SF1">
    <property type="entry name" value="SIROHEME BIOSYNTHESIS PROTEIN MET8"/>
    <property type="match status" value="1"/>
</dbReference>
<dbReference type="SUPFAM" id="SSF51735">
    <property type="entry name" value="NAD(P)-binding Rossmann-fold domains"/>
    <property type="match status" value="1"/>
</dbReference>
<evidence type="ECO:0000259" key="7">
    <source>
        <dbReference type="Pfam" id="PF10414"/>
    </source>
</evidence>
<keyword evidence="9" id="KW-1185">Reference proteome</keyword>
<keyword evidence="4" id="KW-0520">NAD</keyword>
<dbReference type="GO" id="GO:0043115">
    <property type="term" value="F:precorrin-2 dehydrogenase activity"/>
    <property type="evidence" value="ECO:0007669"/>
    <property type="project" value="UniProtKB-EC"/>
</dbReference>
<sequence>MAFFPMFVELQGAPCLLVGGGTVALHKAAVLKDFGAKVTVVSPHLCSALQNDRQLICMKKPFDTADLDEKTLVVAATDNQALNRHIAQLCRERNIPVNAVDQAEDCSFIFPAYVKEGDVVAAFTSGGNSPLLAQHLKAQVRQFLTPELAELARFLGSIRPRVKKEIPPGKARRQAFHALLELGLQTHRIPAPAELEAVLAKYRPSSR</sequence>
<reference evidence="9" key="3">
    <citation type="submission" date="2024-06" db="EMBL/GenBank/DDBJ databases">
        <authorList>
            <person name="Zeng C."/>
        </authorList>
    </citation>
    <scope>NUCLEOTIDE SEQUENCE [LARGE SCALE GENOMIC DNA]</scope>
    <source>
        <strain evidence="9">ZCY20-5</strain>
    </source>
</reference>
<keyword evidence="3" id="KW-0560">Oxidoreductase</keyword>
<keyword evidence="5" id="KW-0627">Porphyrin biosynthesis</keyword>
<dbReference type="InterPro" id="IPR036291">
    <property type="entry name" value="NAD(P)-bd_dom_sf"/>
</dbReference>
<feature type="domain" description="Sirohaem synthase dimerisation" evidence="7">
    <location>
        <begin position="148"/>
        <end position="180"/>
    </location>
</feature>
<organism evidence="8 9">
    <name type="scientific">Caproicibacterium argilliputei</name>
    <dbReference type="NCBI Taxonomy" id="3030016"/>
    <lineage>
        <taxon>Bacteria</taxon>
        <taxon>Bacillati</taxon>
        <taxon>Bacillota</taxon>
        <taxon>Clostridia</taxon>
        <taxon>Eubacteriales</taxon>
        <taxon>Oscillospiraceae</taxon>
        <taxon>Caproicibacterium</taxon>
    </lineage>
</organism>
<protein>
    <recommendedName>
        <fullName evidence="2">precorrin-2 dehydrogenase</fullName>
        <ecNumber evidence="2">1.3.1.76</ecNumber>
    </recommendedName>
</protein>
<dbReference type="InterPro" id="IPR006367">
    <property type="entry name" value="Sirohaem_synthase_N"/>
</dbReference>
<dbReference type="InterPro" id="IPR028161">
    <property type="entry name" value="Met8-like"/>
</dbReference>
<comment type="catalytic activity">
    <reaction evidence="6">
        <text>precorrin-2 + NAD(+) = sirohydrochlorin + NADH + 2 H(+)</text>
        <dbReference type="Rhea" id="RHEA:15613"/>
        <dbReference type="ChEBI" id="CHEBI:15378"/>
        <dbReference type="ChEBI" id="CHEBI:57540"/>
        <dbReference type="ChEBI" id="CHEBI:57945"/>
        <dbReference type="ChEBI" id="CHEBI:58351"/>
        <dbReference type="ChEBI" id="CHEBI:58827"/>
        <dbReference type="EC" id="1.3.1.76"/>
    </reaction>
</comment>
<evidence type="ECO:0000313" key="8">
    <source>
        <dbReference type="EMBL" id="WOC33015.1"/>
    </source>
</evidence>
<evidence type="ECO:0000256" key="2">
    <source>
        <dbReference type="ARBA" id="ARBA00012400"/>
    </source>
</evidence>
<dbReference type="Gene3D" id="3.40.50.720">
    <property type="entry name" value="NAD(P)-binding Rossmann-like Domain"/>
    <property type="match status" value="1"/>
</dbReference>
<accession>A0AA97H2S4</accession>
<evidence type="ECO:0000313" key="9">
    <source>
        <dbReference type="Proteomes" id="UP001300604"/>
    </source>
</evidence>
<dbReference type="GO" id="GO:0004325">
    <property type="term" value="F:ferrochelatase activity"/>
    <property type="evidence" value="ECO:0007669"/>
    <property type="project" value="InterPro"/>
</dbReference>
<dbReference type="RefSeq" id="WP_275845975.1">
    <property type="nucleotide sequence ID" value="NZ_CP135996.1"/>
</dbReference>
<reference evidence="9" key="1">
    <citation type="submission" date="2024-06" db="EMBL/GenBank/DDBJ databases">
        <title>Caproicibacterium argilliputei sp. nov, a novel caproic acid producing anaerobic bacterium isolated from pit mud.</title>
        <authorList>
            <person name="Zeng C."/>
        </authorList>
    </citation>
    <scope>NUCLEOTIDE SEQUENCE [LARGE SCALE GENOMIC DNA]</scope>
    <source>
        <strain evidence="9">ZCY20-5</strain>
    </source>
</reference>
<comment type="pathway">
    <text evidence="1">Porphyrin-containing compound metabolism; siroheme biosynthesis; sirohydrochlorin from precorrin-2: step 1/1.</text>
</comment>
<evidence type="ECO:0000256" key="5">
    <source>
        <dbReference type="ARBA" id="ARBA00023244"/>
    </source>
</evidence>
<dbReference type="Pfam" id="PF10414">
    <property type="entry name" value="CysG_dimeriser"/>
    <property type="match status" value="1"/>
</dbReference>
<dbReference type="InterPro" id="IPR042518">
    <property type="entry name" value="SirC_C"/>
</dbReference>
<evidence type="ECO:0000256" key="3">
    <source>
        <dbReference type="ARBA" id="ARBA00023002"/>
    </source>
</evidence>
<evidence type="ECO:0000256" key="6">
    <source>
        <dbReference type="ARBA" id="ARBA00047561"/>
    </source>
</evidence>
<dbReference type="InterPro" id="IPR019478">
    <property type="entry name" value="Sirohaem_synthase_dimer_dom"/>
</dbReference>
<evidence type="ECO:0000256" key="1">
    <source>
        <dbReference type="ARBA" id="ARBA00005010"/>
    </source>
</evidence>